<keyword evidence="3" id="KW-0274">FAD</keyword>
<accession>A0A9P9ETW7</accession>
<feature type="transmembrane region" description="Helical" evidence="6">
    <location>
        <begin position="52"/>
        <end position="76"/>
    </location>
</feature>
<evidence type="ECO:0000313" key="9">
    <source>
        <dbReference type="Proteomes" id="UP000717696"/>
    </source>
</evidence>
<dbReference type="GO" id="GO:0071949">
    <property type="term" value="F:FAD binding"/>
    <property type="evidence" value="ECO:0007669"/>
    <property type="project" value="InterPro"/>
</dbReference>
<feature type="transmembrane region" description="Helical" evidence="6">
    <location>
        <begin position="173"/>
        <end position="196"/>
    </location>
</feature>
<evidence type="ECO:0000256" key="5">
    <source>
        <dbReference type="SAM" id="MobiDB-lite"/>
    </source>
</evidence>
<evidence type="ECO:0000259" key="7">
    <source>
        <dbReference type="PROSITE" id="PS51387"/>
    </source>
</evidence>
<dbReference type="InterPro" id="IPR006094">
    <property type="entry name" value="Oxid_FAD_bind_N"/>
</dbReference>
<dbReference type="InterPro" id="IPR049326">
    <property type="entry name" value="Rhodopsin_dom_fungi"/>
</dbReference>
<dbReference type="PANTHER" id="PTHR42973:SF53">
    <property type="entry name" value="FAD-BINDING PCMH-TYPE DOMAIN-CONTAINING PROTEIN-RELATED"/>
    <property type="match status" value="1"/>
</dbReference>
<dbReference type="AlphaFoldDB" id="A0A9P9ETW7"/>
<keyword evidence="6" id="KW-0472">Membrane</keyword>
<feature type="domain" description="FAD-binding PCMH-type" evidence="7">
    <location>
        <begin position="376"/>
        <end position="547"/>
    </location>
</feature>
<feature type="transmembrane region" description="Helical" evidence="6">
    <location>
        <begin position="16"/>
        <end position="40"/>
    </location>
</feature>
<feature type="transmembrane region" description="Helical" evidence="6">
    <location>
        <begin position="245"/>
        <end position="264"/>
    </location>
</feature>
<dbReference type="Gene3D" id="3.30.465.10">
    <property type="match status" value="1"/>
</dbReference>
<proteinExistence type="inferred from homology"/>
<dbReference type="InterPro" id="IPR016169">
    <property type="entry name" value="FAD-bd_PCMH_sub2"/>
</dbReference>
<dbReference type="PANTHER" id="PTHR42973">
    <property type="entry name" value="BINDING OXIDOREDUCTASE, PUTATIVE (AFU_ORTHOLOGUE AFUA_1G17690)-RELATED"/>
    <property type="match status" value="1"/>
</dbReference>
<dbReference type="OrthoDB" id="2151789at2759"/>
<sequence>MASLESVPRDPNDSKVSIVIGSAAFLMATSTLMVVLRVVSRSMVKQFSLDDMAAIASLLTMIGCGTAITSMTRYGLGRHIDTVSNETLILYGRCFWVSVLFYMLSLFFIKMSFLFNYYRLLSFSKLRPYCIGAMVLIVLWAGGVCILVLVMCIPLEGVWDRRVNAKCIPHMTVMWYFNGVFNTIGDLFILTLPIPALWRLQLPRRQKAYLLFVFGLGFLTVGISIGRMRWLKMGQDMTWWNVNPALWSLGELTSAISCACLPFFKPLTLRVKSSMSRASLGDTHPQQSGAKGDEESHSHSSNSFKIAIMRILSLLLPIWLSGAATTASDLLPRELYISNSVKAACAALQESYSDLTLLPNTAEYDKEVINVWDKRSNLVPACIFRPLSSSQVAAAVRFFHQNNAQFAVRGGGHLPYPGANSINDGVLLVLSGLNEVKVNANKAIVEVGAGNKWQKVYSTLAPHGLYTIGGRLSSIGVPGVSLLGGVNYFLNKYGFTMDNIVSYDVVLGNGTQVVANKRTNPNLFWALKGSALNYGIVTKFTLKTYKVPKVTSTLQIFRDAAAPAFIKAACDFVLADDASVGSGAVININYNVTTNQATPQVFGLQETTQSPPSRFANFTAISNPVTRVHNVTTPSEWHAMSQAPNQLFRVTFGHHTIKPDAARLTEIYNAWKEAIADVADVPGIRPTFIFNLVPRTAATVAKTNGIGNAFGLDDKQSYIWWQLTTSWARPEDDLRVTTWARNFLEHHHAGNKALGLATELLYGGDAADYQNPLLTYPQKNQEKLRRIRDSYDPDLVFTRLNWGGFKLGL</sequence>
<dbReference type="SUPFAM" id="SSF56176">
    <property type="entry name" value="FAD-binding/transporter-associated domain-like"/>
    <property type="match status" value="1"/>
</dbReference>
<feature type="transmembrane region" description="Helical" evidence="6">
    <location>
        <begin position="88"/>
        <end position="109"/>
    </location>
</feature>
<feature type="transmembrane region" description="Helical" evidence="6">
    <location>
        <begin position="129"/>
        <end position="153"/>
    </location>
</feature>
<keyword evidence="9" id="KW-1185">Reference proteome</keyword>
<dbReference type="InterPro" id="IPR050416">
    <property type="entry name" value="FAD-linked_Oxidoreductase"/>
</dbReference>
<dbReference type="Pfam" id="PF20684">
    <property type="entry name" value="Fung_rhodopsin"/>
    <property type="match status" value="1"/>
</dbReference>
<dbReference type="Proteomes" id="UP000717696">
    <property type="component" value="Unassembled WGS sequence"/>
</dbReference>
<reference evidence="8" key="1">
    <citation type="journal article" date="2021" name="Nat. Commun.">
        <title>Genetic determinants of endophytism in the Arabidopsis root mycobiome.</title>
        <authorList>
            <person name="Mesny F."/>
            <person name="Miyauchi S."/>
            <person name="Thiergart T."/>
            <person name="Pickel B."/>
            <person name="Atanasova L."/>
            <person name="Karlsson M."/>
            <person name="Huettel B."/>
            <person name="Barry K.W."/>
            <person name="Haridas S."/>
            <person name="Chen C."/>
            <person name="Bauer D."/>
            <person name="Andreopoulos W."/>
            <person name="Pangilinan J."/>
            <person name="LaButti K."/>
            <person name="Riley R."/>
            <person name="Lipzen A."/>
            <person name="Clum A."/>
            <person name="Drula E."/>
            <person name="Henrissat B."/>
            <person name="Kohler A."/>
            <person name="Grigoriev I.V."/>
            <person name="Martin F.M."/>
            <person name="Hacquard S."/>
        </authorList>
    </citation>
    <scope>NUCLEOTIDE SEQUENCE</scope>
    <source>
        <strain evidence="8">MPI-CAGE-AT-0021</strain>
    </source>
</reference>
<gene>
    <name evidence="8" type="ORF">B0J13DRAFT_622825</name>
</gene>
<evidence type="ECO:0000256" key="2">
    <source>
        <dbReference type="ARBA" id="ARBA00022630"/>
    </source>
</evidence>
<evidence type="ECO:0000256" key="1">
    <source>
        <dbReference type="ARBA" id="ARBA00005466"/>
    </source>
</evidence>
<dbReference type="InterPro" id="IPR016166">
    <property type="entry name" value="FAD-bd_PCMH"/>
</dbReference>
<protein>
    <recommendedName>
        <fullName evidence="7">FAD-binding PCMH-type domain-containing protein</fullName>
    </recommendedName>
</protein>
<feature type="region of interest" description="Disordered" evidence="5">
    <location>
        <begin position="278"/>
        <end position="298"/>
    </location>
</feature>
<keyword evidence="2" id="KW-0285">Flavoprotein</keyword>
<dbReference type="PROSITE" id="PS51387">
    <property type="entry name" value="FAD_PCMH"/>
    <property type="match status" value="1"/>
</dbReference>
<dbReference type="Pfam" id="PF01565">
    <property type="entry name" value="FAD_binding_4"/>
    <property type="match status" value="1"/>
</dbReference>
<dbReference type="GO" id="GO:0016491">
    <property type="term" value="F:oxidoreductase activity"/>
    <property type="evidence" value="ECO:0007669"/>
    <property type="project" value="UniProtKB-KW"/>
</dbReference>
<evidence type="ECO:0000256" key="4">
    <source>
        <dbReference type="ARBA" id="ARBA00023002"/>
    </source>
</evidence>
<evidence type="ECO:0000256" key="3">
    <source>
        <dbReference type="ARBA" id="ARBA00022827"/>
    </source>
</evidence>
<evidence type="ECO:0000256" key="6">
    <source>
        <dbReference type="SAM" id="Phobius"/>
    </source>
</evidence>
<dbReference type="EMBL" id="JAGMUU010000010">
    <property type="protein sequence ID" value="KAH7144261.1"/>
    <property type="molecule type" value="Genomic_DNA"/>
</dbReference>
<feature type="transmembrane region" description="Helical" evidence="6">
    <location>
        <begin position="208"/>
        <end position="225"/>
    </location>
</feature>
<dbReference type="InterPro" id="IPR036318">
    <property type="entry name" value="FAD-bd_PCMH-like_sf"/>
</dbReference>
<keyword evidence="4" id="KW-0560">Oxidoreductase</keyword>
<feature type="transmembrane region" description="Helical" evidence="6">
    <location>
        <begin position="307"/>
        <end position="327"/>
    </location>
</feature>
<keyword evidence="6" id="KW-0812">Transmembrane</keyword>
<name>A0A9P9ETW7_9HYPO</name>
<comment type="similarity">
    <text evidence="1">Belongs to the oxygen-dependent FAD-linked oxidoreductase family.</text>
</comment>
<comment type="caution">
    <text evidence="8">The sequence shown here is derived from an EMBL/GenBank/DDBJ whole genome shotgun (WGS) entry which is preliminary data.</text>
</comment>
<evidence type="ECO:0000313" key="8">
    <source>
        <dbReference type="EMBL" id="KAH7144261.1"/>
    </source>
</evidence>
<organism evidence="8 9">
    <name type="scientific">Dactylonectria estremocensis</name>
    <dbReference type="NCBI Taxonomy" id="1079267"/>
    <lineage>
        <taxon>Eukaryota</taxon>
        <taxon>Fungi</taxon>
        <taxon>Dikarya</taxon>
        <taxon>Ascomycota</taxon>
        <taxon>Pezizomycotina</taxon>
        <taxon>Sordariomycetes</taxon>
        <taxon>Hypocreomycetidae</taxon>
        <taxon>Hypocreales</taxon>
        <taxon>Nectriaceae</taxon>
        <taxon>Dactylonectria</taxon>
    </lineage>
</organism>
<keyword evidence="6" id="KW-1133">Transmembrane helix</keyword>